<dbReference type="AlphaFoldDB" id="N0B3A0"/>
<sequence length="109" mass="11723">MALHHVKPGEVADLAPLGSKLCDTKTSALAKSNSFEAIRLVVPAGKEIPAHDVPGEITLHCLEGRAALQLDRETIELSAGQWAYLEGGQRHTVKGIEDSSLLLTILFVR</sequence>
<name>N0B3A0_9HYPH</name>
<accession>N0B3A0</accession>
<feature type="domain" description="Cupin type-2" evidence="1">
    <location>
        <begin position="41"/>
        <end position="103"/>
    </location>
</feature>
<proteinExistence type="predicted"/>
<dbReference type="Proteomes" id="UP000005952">
    <property type="component" value="Chromosome"/>
</dbReference>
<dbReference type="HOGENOM" id="CLU_143539_0_0_5"/>
<dbReference type="InterPro" id="IPR011051">
    <property type="entry name" value="RmlC_Cupin_sf"/>
</dbReference>
<evidence type="ECO:0000259" key="1">
    <source>
        <dbReference type="Pfam" id="PF07883"/>
    </source>
</evidence>
<protein>
    <submittedName>
        <fullName evidence="2">Cupin</fullName>
    </submittedName>
</protein>
<dbReference type="STRING" id="670307.HYPDE_25038"/>
<dbReference type="Gene3D" id="2.60.120.10">
    <property type="entry name" value="Jelly Rolls"/>
    <property type="match status" value="1"/>
</dbReference>
<reference evidence="2 3" key="1">
    <citation type="journal article" date="2013" name="Genome Announc.">
        <title>Genome sequences for three denitrifying bacterial strains isolated from a uranium- and nitrate-contaminated subsurface environment.</title>
        <authorList>
            <person name="Venkatramanan R."/>
            <person name="Prakash O."/>
            <person name="Woyke T."/>
            <person name="Chain P."/>
            <person name="Goodwin L.A."/>
            <person name="Watson D."/>
            <person name="Brooks S."/>
            <person name="Kostka J.E."/>
            <person name="Green S.J."/>
        </authorList>
    </citation>
    <scope>NUCLEOTIDE SEQUENCE [LARGE SCALE GENOMIC DNA]</scope>
    <source>
        <strain evidence="2 3">1NES1</strain>
    </source>
</reference>
<organism evidence="2 3">
    <name type="scientific">Hyphomicrobium denitrificans 1NES1</name>
    <dbReference type="NCBI Taxonomy" id="670307"/>
    <lineage>
        <taxon>Bacteria</taxon>
        <taxon>Pseudomonadati</taxon>
        <taxon>Pseudomonadota</taxon>
        <taxon>Alphaproteobacteria</taxon>
        <taxon>Hyphomicrobiales</taxon>
        <taxon>Hyphomicrobiaceae</taxon>
        <taxon>Hyphomicrobium</taxon>
    </lineage>
</organism>
<evidence type="ECO:0000313" key="2">
    <source>
        <dbReference type="EMBL" id="AGK56692.1"/>
    </source>
</evidence>
<dbReference type="CDD" id="cd02230">
    <property type="entry name" value="cupin_HP0902-like"/>
    <property type="match status" value="1"/>
</dbReference>
<dbReference type="InterPro" id="IPR014710">
    <property type="entry name" value="RmlC-like_jellyroll"/>
</dbReference>
<dbReference type="InterPro" id="IPR013096">
    <property type="entry name" value="Cupin_2"/>
</dbReference>
<evidence type="ECO:0000313" key="3">
    <source>
        <dbReference type="Proteomes" id="UP000005952"/>
    </source>
</evidence>
<gene>
    <name evidence="2" type="ORF">HYPDE_25038</name>
</gene>
<dbReference type="KEGG" id="hdt:HYPDE_25038"/>
<dbReference type="Pfam" id="PF07883">
    <property type="entry name" value="Cupin_2"/>
    <property type="match status" value="1"/>
</dbReference>
<dbReference type="OrthoDB" id="8265259at2"/>
<keyword evidence="3" id="KW-1185">Reference proteome</keyword>
<dbReference type="EMBL" id="CP005587">
    <property type="protein sequence ID" value="AGK56692.1"/>
    <property type="molecule type" value="Genomic_DNA"/>
</dbReference>
<dbReference type="RefSeq" id="WP_015596729.1">
    <property type="nucleotide sequence ID" value="NC_021172.1"/>
</dbReference>
<dbReference type="PANTHER" id="PTHR37694:SF1">
    <property type="entry name" value="SLR8022 PROTEIN"/>
    <property type="match status" value="1"/>
</dbReference>
<dbReference type="PANTHER" id="PTHR37694">
    <property type="entry name" value="SLR8022 PROTEIN"/>
    <property type="match status" value="1"/>
</dbReference>
<dbReference type="eggNOG" id="COG1917">
    <property type="taxonomic scope" value="Bacteria"/>
</dbReference>
<dbReference type="SUPFAM" id="SSF51182">
    <property type="entry name" value="RmlC-like cupins"/>
    <property type="match status" value="1"/>
</dbReference>